<evidence type="ECO:0000313" key="1">
    <source>
        <dbReference type="Proteomes" id="UP000887574"/>
    </source>
</evidence>
<evidence type="ECO:0000313" key="2">
    <source>
        <dbReference type="WBParaSite" id="jg10311"/>
    </source>
</evidence>
<dbReference type="AlphaFoldDB" id="A0A915CMV1"/>
<accession>A0A915CMV1</accession>
<organism evidence="1 2">
    <name type="scientific">Ditylenchus dipsaci</name>
    <dbReference type="NCBI Taxonomy" id="166011"/>
    <lineage>
        <taxon>Eukaryota</taxon>
        <taxon>Metazoa</taxon>
        <taxon>Ecdysozoa</taxon>
        <taxon>Nematoda</taxon>
        <taxon>Chromadorea</taxon>
        <taxon>Rhabditida</taxon>
        <taxon>Tylenchina</taxon>
        <taxon>Tylenchomorpha</taxon>
        <taxon>Sphaerularioidea</taxon>
        <taxon>Anguinidae</taxon>
        <taxon>Anguininae</taxon>
        <taxon>Ditylenchus</taxon>
    </lineage>
</organism>
<proteinExistence type="predicted"/>
<keyword evidence="1" id="KW-1185">Reference proteome</keyword>
<sequence length="137" mass="14700">MKITVGNAAQLQCSARLNPPAYLFLRCATERWIVRTRVTNWDVLAKTVPVIGLPFVWDSTTLALPSVFIVGLSAIMQLIVQVERTKKSVQAAALPSSLPFDSPCQSVQMSACVRCLTNAKACVPSGARPAISSATNP</sequence>
<dbReference type="Proteomes" id="UP000887574">
    <property type="component" value="Unplaced"/>
</dbReference>
<name>A0A915CMV1_9BILA</name>
<protein>
    <submittedName>
        <fullName evidence="2">Uncharacterized protein</fullName>
    </submittedName>
</protein>
<reference evidence="2" key="1">
    <citation type="submission" date="2022-11" db="UniProtKB">
        <authorList>
            <consortium name="WormBaseParasite"/>
        </authorList>
    </citation>
    <scope>IDENTIFICATION</scope>
</reference>
<dbReference type="WBParaSite" id="jg10311">
    <property type="protein sequence ID" value="jg10311"/>
    <property type="gene ID" value="jg10311"/>
</dbReference>